<dbReference type="STRING" id="1121022.GCA_000376105_01908"/>
<proteinExistence type="predicted"/>
<keyword evidence="1" id="KW-0812">Transmembrane</keyword>
<keyword evidence="1" id="KW-0472">Membrane</keyword>
<keyword evidence="1" id="KW-1133">Transmembrane helix</keyword>
<gene>
    <name evidence="2" type="ORF">ABENE_13700</name>
</gene>
<evidence type="ECO:0000313" key="3">
    <source>
        <dbReference type="Proteomes" id="UP000017837"/>
    </source>
</evidence>
<dbReference type="EMBL" id="AWGB01000028">
    <property type="protein sequence ID" value="ESQ89792.1"/>
    <property type="molecule type" value="Genomic_DNA"/>
</dbReference>
<evidence type="ECO:0000256" key="1">
    <source>
        <dbReference type="SAM" id="Phobius"/>
    </source>
</evidence>
<organism evidence="2 3">
    <name type="scientific">Asticcacaulis benevestitus DSM 16100 = ATCC BAA-896</name>
    <dbReference type="NCBI Taxonomy" id="1121022"/>
    <lineage>
        <taxon>Bacteria</taxon>
        <taxon>Pseudomonadati</taxon>
        <taxon>Pseudomonadota</taxon>
        <taxon>Alphaproteobacteria</taxon>
        <taxon>Caulobacterales</taxon>
        <taxon>Caulobacteraceae</taxon>
        <taxon>Asticcacaulis</taxon>
    </lineage>
</organism>
<accession>V4P787</accession>
<dbReference type="Proteomes" id="UP000017837">
    <property type="component" value="Unassembled WGS sequence"/>
</dbReference>
<dbReference type="PATRIC" id="fig|1121022.4.peg.2786"/>
<keyword evidence="3" id="KW-1185">Reference proteome</keyword>
<protein>
    <submittedName>
        <fullName evidence="2">Uncharacterized protein</fullName>
    </submittedName>
</protein>
<comment type="caution">
    <text evidence="2">The sequence shown here is derived from an EMBL/GenBank/DDBJ whole genome shotgun (WGS) entry which is preliminary data.</text>
</comment>
<reference evidence="2 3" key="1">
    <citation type="journal article" date="2014" name="Nature">
        <title>Sequential evolution of bacterial morphology by co-option of a developmental regulator.</title>
        <authorList>
            <person name="Jiang C."/>
            <person name="Brown P.J."/>
            <person name="Ducret A."/>
            <person name="Brun Y.V."/>
        </authorList>
    </citation>
    <scope>NUCLEOTIDE SEQUENCE [LARGE SCALE GENOMIC DNA]</scope>
    <source>
        <strain evidence="2 3">DSM 16100</strain>
    </source>
</reference>
<dbReference type="AlphaFoldDB" id="V4P787"/>
<evidence type="ECO:0000313" key="2">
    <source>
        <dbReference type="EMBL" id="ESQ89792.1"/>
    </source>
</evidence>
<sequence length="31" mass="3398">MTFIYLAGGVAFFVVCALFVGLCERLRESGQ</sequence>
<feature type="transmembrane region" description="Helical" evidence="1">
    <location>
        <begin position="6"/>
        <end position="23"/>
    </location>
</feature>
<name>V4P787_9CAUL</name>